<name>A0A806C707_9SPIR</name>
<evidence type="ECO:0000313" key="2">
    <source>
        <dbReference type="Proteomes" id="UP000006166"/>
    </source>
</evidence>
<keyword evidence="2" id="KW-1185">Reference proteome</keyword>
<sequence>MLPQFIGFSFEYFDYFDTVLLGGRNGISRPKGHKNAL</sequence>
<keyword evidence="1" id="KW-0614">Plasmid</keyword>
<geneLocation type="plasmid" evidence="1 2">
    <name>SV1_lp54</name>
</geneLocation>
<dbReference type="EMBL" id="CP001524">
    <property type="protein sequence ID" value="ACN93640.1"/>
    <property type="molecule type" value="Genomic_DNA"/>
</dbReference>
<dbReference type="Proteomes" id="UP000006166">
    <property type="component" value="Plasmid SV1_lp54"/>
</dbReference>
<accession>A0A806C707</accession>
<protein>
    <submittedName>
        <fullName evidence="1">Uncharacterized protein</fullName>
    </submittedName>
</protein>
<gene>
    <name evidence="1" type="ORF">BSV1_A023</name>
</gene>
<dbReference type="AlphaFoldDB" id="A0A806C707"/>
<evidence type="ECO:0000313" key="1">
    <source>
        <dbReference type="EMBL" id="ACN93640.1"/>
    </source>
</evidence>
<reference evidence="1 2" key="1">
    <citation type="submission" date="2009-03" db="EMBL/GenBank/DDBJ databases">
        <authorList>
            <person name="Fraser-Liggett C.M."/>
            <person name="Mongodin E.F."/>
            <person name="Casjens B."/>
            <person name="Dunn J."/>
            <person name="Luft B."/>
            <person name="Qiu W."/>
            <person name="Schutzer S."/>
            <person name="Sebastian Y."/>
        </authorList>
    </citation>
    <scope>NUCLEOTIDE SEQUENCE [LARGE SCALE GENOMIC DNA]</scope>
    <source>
        <strain evidence="1 2">SV1</strain>
        <plasmid evidence="1 2">SV1_lp54</plasmid>
    </source>
</reference>
<organism evidence="1 2">
    <name type="scientific">Borreliella finlandensis</name>
    <dbReference type="NCBI Taxonomy" id="498741"/>
    <lineage>
        <taxon>Bacteria</taxon>
        <taxon>Pseudomonadati</taxon>
        <taxon>Spirochaetota</taxon>
        <taxon>Spirochaetia</taxon>
        <taxon>Spirochaetales</taxon>
        <taxon>Borreliaceae</taxon>
        <taxon>Borreliella</taxon>
    </lineage>
</organism>
<proteinExistence type="predicted"/>